<sequence length="140" mass="15653">MMKMFLNTGALSITIGEIEQNTNLTKSKGKTKRNHMENTTTNINTGGRVQQEPSTVAGRGRKKRQTQNTNNKTSGNHLNNVMGKNHIPDRQQRNGAGQMEEKKDRTQGGSSSMTDRQPTGETGTKQTVIQERQIQKRKKT</sequence>
<dbReference type="AlphaFoldDB" id="A0ABD3U032"/>
<evidence type="ECO:0000256" key="1">
    <source>
        <dbReference type="SAM" id="MobiDB-lite"/>
    </source>
</evidence>
<dbReference type="Proteomes" id="UP001634394">
    <property type="component" value="Unassembled WGS sequence"/>
</dbReference>
<reference evidence="2 3" key="1">
    <citation type="submission" date="2024-11" db="EMBL/GenBank/DDBJ databases">
        <title>Chromosome-level genome assembly of the freshwater bivalve Anodonta woodiana.</title>
        <authorList>
            <person name="Chen X."/>
        </authorList>
    </citation>
    <scope>NUCLEOTIDE SEQUENCE [LARGE SCALE GENOMIC DNA]</scope>
    <source>
        <strain evidence="2">MN2024</strain>
        <tissue evidence="2">Gills</tissue>
    </source>
</reference>
<dbReference type="EMBL" id="JBJQND010000017">
    <property type="protein sequence ID" value="KAL3842161.1"/>
    <property type="molecule type" value="Genomic_DNA"/>
</dbReference>
<feature type="compositionally biased region" description="Polar residues" evidence="1">
    <location>
        <begin position="66"/>
        <end position="79"/>
    </location>
</feature>
<feature type="region of interest" description="Disordered" evidence="1">
    <location>
        <begin position="24"/>
        <end position="140"/>
    </location>
</feature>
<evidence type="ECO:0000313" key="3">
    <source>
        <dbReference type="Proteomes" id="UP001634394"/>
    </source>
</evidence>
<organism evidence="2 3">
    <name type="scientific">Sinanodonta woodiana</name>
    <name type="common">Chinese pond mussel</name>
    <name type="synonym">Anodonta woodiana</name>
    <dbReference type="NCBI Taxonomy" id="1069815"/>
    <lineage>
        <taxon>Eukaryota</taxon>
        <taxon>Metazoa</taxon>
        <taxon>Spiralia</taxon>
        <taxon>Lophotrochozoa</taxon>
        <taxon>Mollusca</taxon>
        <taxon>Bivalvia</taxon>
        <taxon>Autobranchia</taxon>
        <taxon>Heteroconchia</taxon>
        <taxon>Palaeoheterodonta</taxon>
        <taxon>Unionida</taxon>
        <taxon>Unionoidea</taxon>
        <taxon>Unionidae</taxon>
        <taxon>Unioninae</taxon>
        <taxon>Sinanodonta</taxon>
    </lineage>
</organism>
<proteinExistence type="predicted"/>
<keyword evidence="3" id="KW-1185">Reference proteome</keyword>
<feature type="compositionally biased region" description="Polar residues" evidence="1">
    <location>
        <begin position="107"/>
        <end position="132"/>
    </location>
</feature>
<evidence type="ECO:0000313" key="2">
    <source>
        <dbReference type="EMBL" id="KAL3842161.1"/>
    </source>
</evidence>
<protein>
    <submittedName>
        <fullName evidence="2">Uncharacterized protein</fullName>
    </submittedName>
</protein>
<comment type="caution">
    <text evidence="2">The sequence shown here is derived from an EMBL/GenBank/DDBJ whole genome shotgun (WGS) entry which is preliminary data.</text>
</comment>
<accession>A0ABD3U032</accession>
<gene>
    <name evidence="2" type="ORF">ACJMK2_020204</name>
</gene>
<feature type="compositionally biased region" description="Polar residues" evidence="1">
    <location>
        <begin position="37"/>
        <end position="54"/>
    </location>
</feature>
<name>A0ABD3U032_SINWO</name>